<proteinExistence type="predicted"/>
<name>A0ABT8FGX6_9ACTN</name>
<feature type="region of interest" description="Disordered" evidence="1">
    <location>
        <begin position="96"/>
        <end position="136"/>
    </location>
</feature>
<dbReference type="Proteomes" id="UP001168620">
    <property type="component" value="Unassembled WGS sequence"/>
</dbReference>
<dbReference type="EMBL" id="JAUHJQ010000005">
    <property type="protein sequence ID" value="MDN4173923.1"/>
    <property type="molecule type" value="Genomic_DNA"/>
</dbReference>
<reference evidence="2" key="1">
    <citation type="submission" date="2023-06" db="EMBL/GenBank/DDBJ databases">
        <title>Draft genome sequence of Nocardioides sp. SOB77.</title>
        <authorList>
            <person name="Zhang G."/>
        </authorList>
    </citation>
    <scope>NUCLEOTIDE SEQUENCE</scope>
    <source>
        <strain evidence="2">SOB77</strain>
    </source>
</reference>
<protein>
    <submittedName>
        <fullName evidence="2">Uncharacterized protein</fullName>
    </submittedName>
</protein>
<comment type="caution">
    <text evidence="2">The sequence shown here is derived from an EMBL/GenBank/DDBJ whole genome shotgun (WGS) entry which is preliminary data.</text>
</comment>
<evidence type="ECO:0000313" key="2">
    <source>
        <dbReference type="EMBL" id="MDN4173923.1"/>
    </source>
</evidence>
<organism evidence="2 3">
    <name type="scientific">Nocardioides oceani</name>
    <dbReference type="NCBI Taxonomy" id="3058369"/>
    <lineage>
        <taxon>Bacteria</taxon>
        <taxon>Bacillati</taxon>
        <taxon>Actinomycetota</taxon>
        <taxon>Actinomycetes</taxon>
        <taxon>Propionibacteriales</taxon>
        <taxon>Nocardioidaceae</taxon>
        <taxon>Nocardioides</taxon>
    </lineage>
</organism>
<gene>
    <name evidence="2" type="ORF">QWY28_13260</name>
</gene>
<dbReference type="RefSeq" id="WP_300953025.1">
    <property type="nucleotide sequence ID" value="NZ_JAUHJQ010000005.1"/>
</dbReference>
<sequence length="136" mass="15082">MPIIVNGVDVEPQLRILRSLINDPVRDDTDEQLFDNVELLDFLALEGQDVKRAAAQVLDTVADNEVLVGKAIRTQDLQTDGAKVADSLRKRATTLRAQADKADDDADGGSFQIVNPVRSPRRAPELTQHRPTRWPC</sequence>
<evidence type="ECO:0000313" key="3">
    <source>
        <dbReference type="Proteomes" id="UP001168620"/>
    </source>
</evidence>
<evidence type="ECO:0000256" key="1">
    <source>
        <dbReference type="SAM" id="MobiDB-lite"/>
    </source>
</evidence>
<accession>A0ABT8FGX6</accession>
<keyword evidence="3" id="KW-1185">Reference proteome</keyword>